<dbReference type="InterPro" id="IPR050486">
    <property type="entry name" value="Mannose-1P_guanyltransferase"/>
</dbReference>
<dbReference type="InterPro" id="IPR046342">
    <property type="entry name" value="CBS_dom_sf"/>
</dbReference>
<accession>A0ABN8X953</accession>
<reference evidence="3 4" key="1">
    <citation type="submission" date="2023-03" db="EMBL/GenBank/DDBJ databases">
        <authorList>
            <person name="Pearce D."/>
        </authorList>
    </citation>
    <scope>NUCLEOTIDE SEQUENCE [LARGE SCALE GENOMIC DNA]</scope>
    <source>
        <strain evidence="3">Msz</strain>
    </source>
</reference>
<dbReference type="Gene3D" id="3.90.550.10">
    <property type="entry name" value="Spore Coat Polysaccharide Biosynthesis Protein SpsA, Chain A"/>
    <property type="match status" value="1"/>
</dbReference>
<dbReference type="Proteomes" id="UP001162030">
    <property type="component" value="Chromosome"/>
</dbReference>
<protein>
    <submittedName>
        <fullName evidence="3">CBS domain-containing protein</fullName>
    </submittedName>
</protein>
<dbReference type="EMBL" id="OX458333">
    <property type="protein sequence ID" value="CAI8952835.1"/>
    <property type="molecule type" value="Genomic_DNA"/>
</dbReference>
<evidence type="ECO:0000256" key="1">
    <source>
        <dbReference type="PROSITE-ProRule" id="PRU00703"/>
    </source>
</evidence>
<dbReference type="Gene3D" id="3.10.580.10">
    <property type="entry name" value="CBS-domain"/>
    <property type="match status" value="1"/>
</dbReference>
<keyword evidence="1" id="KW-0129">CBS domain</keyword>
<dbReference type="CDD" id="cd04607">
    <property type="entry name" value="CBS_pair_NTP_transferase_assoc"/>
    <property type="match status" value="1"/>
</dbReference>
<feature type="domain" description="CBS" evidence="2">
    <location>
        <begin position="1"/>
        <end position="59"/>
    </location>
</feature>
<dbReference type="PROSITE" id="PS51371">
    <property type="entry name" value="CBS"/>
    <property type="match status" value="1"/>
</dbReference>
<proteinExistence type="predicted"/>
<sequence>MMKNWKVVAVSPDASMKETLAAIDKGAMQIALVVDGDDHLLGTVTDGDIRRALLRGETMETPTQKFMNTNPYTGLVDEDKEIWQRTMQRHSLRHLPLLDSTGRICGLVSYVPPAEPLRENPVVLMAGGLGTRLRPLTDAQPKPLLKIGEKPILETIIENFVTQGFYRFYICLNYKGDMIRGHFGDGRRWGAQITYIEERQRMGTAGALSLLPEPPDRPFFVMNGDLLTKVDFVRLLQFHQRNHAAATLCVREHTDTVPYGVVQLDGYEVKSLIEKPTQRYYVNAGIYVLDPEVVRRIPDGGYYDMPILINDLLRDERPIYSFPLREYWIDIGRMGDFEQAQTDYCAVWETP</sequence>
<dbReference type="InterPro" id="IPR005835">
    <property type="entry name" value="NTP_transferase_dom"/>
</dbReference>
<keyword evidence="4" id="KW-1185">Reference proteome</keyword>
<organism evidence="3 4">
    <name type="scientific">Methylocaldum szegediense</name>
    <dbReference type="NCBI Taxonomy" id="73780"/>
    <lineage>
        <taxon>Bacteria</taxon>
        <taxon>Pseudomonadati</taxon>
        <taxon>Pseudomonadota</taxon>
        <taxon>Gammaproteobacteria</taxon>
        <taxon>Methylococcales</taxon>
        <taxon>Methylococcaceae</taxon>
        <taxon>Methylocaldum</taxon>
    </lineage>
</organism>
<dbReference type="SUPFAM" id="SSF54631">
    <property type="entry name" value="CBS-domain pair"/>
    <property type="match status" value="1"/>
</dbReference>
<evidence type="ECO:0000313" key="3">
    <source>
        <dbReference type="EMBL" id="CAI8952835.1"/>
    </source>
</evidence>
<dbReference type="Pfam" id="PF00483">
    <property type="entry name" value="NTP_transferase"/>
    <property type="match status" value="1"/>
</dbReference>
<dbReference type="SMART" id="SM00116">
    <property type="entry name" value="CBS"/>
    <property type="match status" value="1"/>
</dbReference>
<name>A0ABN8X953_9GAMM</name>
<evidence type="ECO:0000313" key="4">
    <source>
        <dbReference type="Proteomes" id="UP001162030"/>
    </source>
</evidence>
<dbReference type="PANTHER" id="PTHR22572">
    <property type="entry name" value="SUGAR-1-PHOSPHATE GUANYL TRANSFERASE"/>
    <property type="match status" value="1"/>
</dbReference>
<evidence type="ECO:0000259" key="2">
    <source>
        <dbReference type="PROSITE" id="PS51371"/>
    </source>
</evidence>
<dbReference type="InterPro" id="IPR029044">
    <property type="entry name" value="Nucleotide-diphossugar_trans"/>
</dbReference>
<dbReference type="CDD" id="cd06426">
    <property type="entry name" value="NTP_transferase_like_2"/>
    <property type="match status" value="1"/>
</dbReference>
<dbReference type="InterPro" id="IPR000644">
    <property type="entry name" value="CBS_dom"/>
</dbReference>
<gene>
    <name evidence="3" type="ORF">MSZNOR_4488</name>
</gene>
<dbReference type="SUPFAM" id="SSF53448">
    <property type="entry name" value="Nucleotide-diphospho-sugar transferases"/>
    <property type="match status" value="1"/>
</dbReference>
<dbReference type="Pfam" id="PF00571">
    <property type="entry name" value="CBS"/>
    <property type="match status" value="1"/>
</dbReference>